<evidence type="ECO:0000313" key="15">
    <source>
        <dbReference type="EMBL" id="GMG44763.1"/>
    </source>
</evidence>
<dbReference type="PROSITE" id="PS00690">
    <property type="entry name" value="DEAH_ATP_HELICASE"/>
    <property type="match status" value="1"/>
</dbReference>
<keyword evidence="5" id="KW-0347">Helicase</keyword>
<feature type="region of interest" description="Disordered" evidence="12">
    <location>
        <begin position="1329"/>
        <end position="1368"/>
    </location>
</feature>
<dbReference type="InterPro" id="IPR011545">
    <property type="entry name" value="DEAD/DEAH_box_helicase_dom"/>
</dbReference>
<dbReference type="EMBL" id="BSYB01000012">
    <property type="protein sequence ID" value="GMG44763.1"/>
    <property type="molecule type" value="Genomic_DNA"/>
</dbReference>
<reference evidence="15" key="1">
    <citation type="submission" date="2023-04" db="EMBL/GenBank/DDBJ databases">
        <title>Aspergillus oryzae var. brunneus NBRC 4377.</title>
        <authorList>
            <person name="Ichikawa N."/>
            <person name="Sato H."/>
            <person name="Tonouchi N."/>
        </authorList>
    </citation>
    <scope>NUCLEOTIDE SEQUENCE</scope>
    <source>
        <strain evidence="15">NBRC 4377</strain>
    </source>
</reference>
<evidence type="ECO:0000256" key="12">
    <source>
        <dbReference type="SAM" id="MobiDB-lite"/>
    </source>
</evidence>
<feature type="domain" description="Helicase ATP-binding" evidence="13">
    <location>
        <begin position="692"/>
        <end position="873"/>
    </location>
</feature>
<feature type="compositionally biased region" description="Basic residues" evidence="12">
    <location>
        <begin position="1422"/>
        <end position="1433"/>
    </location>
</feature>
<dbReference type="SUPFAM" id="SSF46785">
    <property type="entry name" value="Winged helix' DNA-binding domain"/>
    <property type="match status" value="1"/>
</dbReference>
<keyword evidence="6" id="KW-0067">ATP-binding</keyword>
<comment type="similarity">
    <text evidence="2">Belongs to the helicase family. RecQ subfamily.</text>
</comment>
<feature type="compositionally biased region" description="Basic and acidic residues" evidence="12">
    <location>
        <begin position="1434"/>
        <end position="1451"/>
    </location>
</feature>
<organism evidence="15 16">
    <name type="scientific">Aspergillus oryzae var. brunneus</name>
    <dbReference type="NCBI Taxonomy" id="332754"/>
    <lineage>
        <taxon>Eukaryota</taxon>
        <taxon>Fungi</taxon>
        <taxon>Dikarya</taxon>
        <taxon>Ascomycota</taxon>
        <taxon>Pezizomycotina</taxon>
        <taxon>Eurotiomycetes</taxon>
        <taxon>Eurotiomycetidae</taxon>
        <taxon>Eurotiales</taxon>
        <taxon>Aspergillaceae</taxon>
        <taxon>Aspergillus</taxon>
        <taxon>Aspergillus subgen. Circumdati</taxon>
    </lineage>
</organism>
<dbReference type="InterPro" id="IPR014001">
    <property type="entry name" value="Helicase_ATP-bd"/>
</dbReference>
<evidence type="ECO:0000256" key="3">
    <source>
        <dbReference type="ARBA" id="ARBA00022741"/>
    </source>
</evidence>
<feature type="compositionally biased region" description="Basic residues" evidence="12">
    <location>
        <begin position="1401"/>
        <end position="1414"/>
    </location>
</feature>
<sequence>MTRHNLEVHLKWLLQQGPSLYPSLSPSARENRNSIRENHTQNRLIPALHATGNQVPEIAIGDSQPLQKKPVDNVEKDFEVESDEDMARLLMAPQSASKPRLFSRPTDAVNRSPSKVNGRTQGDTLSSFDSVTKTIVTPFRTKHKFDVESSAFDIDTIDLTGDFDKTTTSPSIVDEFGEPHRLRNEEPPNRKDAMEKRGKKRKSEEYISDLVSPRKNAPRVRSPLPNGGTTDAAPSGLTRLTKTYITSSPTKSFIREAPYSHSSVLNQIIADSDEDGDETLFDDLMSDNDAPVINNDKSLYPVLPQDTSAENERREKVAKNAIHRSPLSSEMDLTSSVTDTSVSKTFTKAGDSGLTYALGTPGSQPKNSDVTKFLTLSDEILDQRISGFEDTLRKNSEIVFEQAMKGEPAPGLIAENKSITARIEAIKSLKNKKAAYHACESTRDQLKKALMQVISQGGSPNTMPEELEQSRKATLQLEQIESDIQRLLVQADLLSASSSSKGPSRQGSERLQSPPRSATNMNPKKSVHPQDLEAIETASSRLPSGPTCRVSQADIPARATNPSCRSAGSWSKTFDYDEPMISDDDHAFTRTMGSPVRAEQFDEFDLDADDEEMLEAAGFLDDGYSVSTASNSLQIRKVFAETSGNVARTPTTQKSQTHNGLWHHHPWSKDVKSVLKDRFHLRGFRLNQLEAIDATLSGKDTFVLMPTGGGKSLCYQLPSIVKSGTTRGVTIVISPLLSLMQDQVYHLRQLEIKAYLLNGETQKTERQWIMSTLSSSDAEGHIELLYITPEMVNKNQTLIRNLERLNNRHRLARIVIDEAHCVSQWGHDFRPDYKELGGLRAQLPGVPMMALTATATENVKVDVIHNLKMEGCDIFTQSFNRPNLTYEVRQKKKGNELLASIADTIKSSYHNKSGIVYCLSRDTCQKVAKSLRDDYRIKAEHYHAGMKPDERAEVQQRWQAGRSHVIVATIAFGMGIDKPDVRFVIHHSLPKSLEGYYQETGRAGRDGKRSGCYMYYCYRDSMTITRMIDSSDGSKQQKNRQRQMLRNVVQFCENKSDCRRVQILAYFNEHFRREDCNASCDNCKSDSVFELRDFSQHAASVIKVVRYFEQSKENVTLSYCVNIFRGSAKKFRSPQHRQAPGYGEGSSLEMGEAERLFYHLLSEGALFEENVVNGSRFAVQYIKLGRRAPDFESGRRQLQLHVRVSPHKKAQPSRSVNRKDYHPQSTNVSSPVQAANQRHLARYRYEANSDSDRDSDGFERIRIAGKPRRDKPFTPGPPITQDARFDRLDPLHKALSRIPGIDKDKVNRYGAQILKLVRDTQRRYAELKKDRDDADGVVPDPNHHNVINLTSDSEEYDDGDILDDASNLDMDNNVISSRYFTTEPIPEDDSSDGPGGASSSKPRKRQATKRTRRKSAGESKPRNKTPRPRKKTASRADSRPPRKGSKAKEPMSRIGMMPI</sequence>
<evidence type="ECO:0000256" key="9">
    <source>
        <dbReference type="ARBA" id="ARBA00023242"/>
    </source>
</evidence>
<dbReference type="Proteomes" id="UP001165189">
    <property type="component" value="Unassembled WGS sequence"/>
</dbReference>
<evidence type="ECO:0000256" key="7">
    <source>
        <dbReference type="ARBA" id="ARBA00023125"/>
    </source>
</evidence>
<dbReference type="SMART" id="SM00490">
    <property type="entry name" value="HELICc"/>
    <property type="match status" value="1"/>
</dbReference>
<dbReference type="InterPro" id="IPR027417">
    <property type="entry name" value="P-loop_NTPase"/>
</dbReference>
<proteinExistence type="inferred from homology"/>
<evidence type="ECO:0000256" key="1">
    <source>
        <dbReference type="ARBA" id="ARBA00004123"/>
    </source>
</evidence>
<evidence type="ECO:0000256" key="2">
    <source>
        <dbReference type="ARBA" id="ARBA00005446"/>
    </source>
</evidence>
<dbReference type="EC" id="5.6.2.4" evidence="11"/>
<feature type="compositionally biased region" description="Low complexity" evidence="12">
    <location>
        <begin position="496"/>
        <end position="506"/>
    </location>
</feature>
<evidence type="ECO:0000259" key="13">
    <source>
        <dbReference type="PROSITE" id="PS51192"/>
    </source>
</evidence>
<evidence type="ECO:0000256" key="8">
    <source>
        <dbReference type="ARBA" id="ARBA00023235"/>
    </source>
</evidence>
<keyword evidence="7" id="KW-0238">DNA-binding</keyword>
<feature type="compositionally biased region" description="Polar residues" evidence="12">
    <location>
        <begin position="1223"/>
        <end position="1234"/>
    </location>
</feature>
<keyword evidence="8" id="KW-0413">Isomerase</keyword>
<dbReference type="InterPro" id="IPR004589">
    <property type="entry name" value="DNA_helicase_ATP-dep_RecQ"/>
</dbReference>
<comment type="catalytic activity">
    <reaction evidence="10">
        <text>Couples ATP hydrolysis with the unwinding of duplex DNA by translocating in the 3'-5' direction.</text>
        <dbReference type="EC" id="5.6.2.4"/>
    </reaction>
</comment>
<feature type="compositionally biased region" description="Basic and acidic residues" evidence="12">
    <location>
        <begin position="177"/>
        <end position="196"/>
    </location>
</feature>
<dbReference type="InterPro" id="IPR001650">
    <property type="entry name" value="Helicase_C-like"/>
</dbReference>
<comment type="caution">
    <text evidence="15">The sequence shown here is derived from an EMBL/GenBank/DDBJ whole genome shotgun (WGS) entry which is preliminary data.</text>
</comment>
<feature type="compositionally biased region" description="Acidic residues" evidence="12">
    <location>
        <begin position="1352"/>
        <end position="1363"/>
    </location>
</feature>
<evidence type="ECO:0000259" key="14">
    <source>
        <dbReference type="PROSITE" id="PS51194"/>
    </source>
</evidence>
<evidence type="ECO:0000256" key="5">
    <source>
        <dbReference type="ARBA" id="ARBA00022806"/>
    </source>
</evidence>
<accession>A0ABQ6KI04</accession>
<dbReference type="InterPro" id="IPR018982">
    <property type="entry name" value="RQC_domain"/>
</dbReference>
<feature type="region of interest" description="Disordered" evidence="12">
    <location>
        <begin position="97"/>
        <end position="123"/>
    </location>
</feature>
<dbReference type="SMART" id="SM00956">
    <property type="entry name" value="RQC"/>
    <property type="match status" value="1"/>
</dbReference>
<feature type="region of interest" description="Disordered" evidence="12">
    <location>
        <begin position="1200"/>
        <end position="1234"/>
    </location>
</feature>
<evidence type="ECO:0000256" key="4">
    <source>
        <dbReference type="ARBA" id="ARBA00022801"/>
    </source>
</evidence>
<dbReference type="Pfam" id="PF00271">
    <property type="entry name" value="Helicase_C"/>
    <property type="match status" value="1"/>
</dbReference>
<dbReference type="Gene3D" id="1.10.10.10">
    <property type="entry name" value="Winged helix-like DNA-binding domain superfamily/Winged helix DNA-binding domain"/>
    <property type="match status" value="1"/>
</dbReference>
<dbReference type="CDD" id="cd17920">
    <property type="entry name" value="DEXHc_RecQ"/>
    <property type="match status" value="1"/>
</dbReference>
<protein>
    <recommendedName>
        <fullName evidence="11">DNA 3'-5' helicase</fullName>
        <ecNumber evidence="11">5.6.2.4</ecNumber>
    </recommendedName>
</protein>
<dbReference type="CDD" id="cd18794">
    <property type="entry name" value="SF2_C_RecQ"/>
    <property type="match status" value="1"/>
</dbReference>
<dbReference type="PANTHER" id="PTHR13710:SF153">
    <property type="entry name" value="RECQ-LIKE DNA HELICASE BLM"/>
    <property type="match status" value="1"/>
</dbReference>
<dbReference type="SUPFAM" id="SSF52540">
    <property type="entry name" value="P-loop containing nucleoside triphosphate hydrolases"/>
    <property type="match status" value="1"/>
</dbReference>
<evidence type="ECO:0000313" key="16">
    <source>
        <dbReference type="Proteomes" id="UP001165189"/>
    </source>
</evidence>
<feature type="compositionally biased region" description="Polar residues" evidence="12">
    <location>
        <begin position="509"/>
        <end position="523"/>
    </location>
</feature>
<evidence type="ECO:0000256" key="11">
    <source>
        <dbReference type="ARBA" id="ARBA00034808"/>
    </source>
</evidence>
<dbReference type="Pfam" id="PF16124">
    <property type="entry name" value="RecQ_Zn_bind"/>
    <property type="match status" value="1"/>
</dbReference>
<feature type="domain" description="Helicase C-terminal" evidence="14">
    <location>
        <begin position="897"/>
        <end position="1046"/>
    </location>
</feature>
<keyword evidence="3" id="KW-0547">Nucleotide-binding</keyword>
<dbReference type="Pfam" id="PF09382">
    <property type="entry name" value="RQC"/>
    <property type="match status" value="1"/>
</dbReference>
<dbReference type="InterPro" id="IPR032284">
    <property type="entry name" value="RecQ_Zn-bd"/>
</dbReference>
<dbReference type="Gene3D" id="3.40.50.300">
    <property type="entry name" value="P-loop containing nucleotide triphosphate hydrolases"/>
    <property type="match status" value="2"/>
</dbReference>
<dbReference type="PROSITE" id="PS51192">
    <property type="entry name" value="HELICASE_ATP_BIND_1"/>
    <property type="match status" value="1"/>
</dbReference>
<dbReference type="InterPro" id="IPR036388">
    <property type="entry name" value="WH-like_DNA-bd_sf"/>
</dbReference>
<dbReference type="InterPro" id="IPR036390">
    <property type="entry name" value="WH_DNA-bd_sf"/>
</dbReference>
<keyword evidence="9" id="KW-0539">Nucleus</keyword>
<dbReference type="InterPro" id="IPR002464">
    <property type="entry name" value="DNA/RNA_helicase_DEAH_CS"/>
</dbReference>
<evidence type="ECO:0000256" key="6">
    <source>
        <dbReference type="ARBA" id="ARBA00022840"/>
    </source>
</evidence>
<keyword evidence="4" id="KW-0378">Hydrolase</keyword>
<keyword evidence="16" id="KW-1185">Reference proteome</keyword>
<comment type="subcellular location">
    <subcellularLocation>
        <location evidence="1">Nucleus</location>
    </subcellularLocation>
</comment>
<name>A0ABQ6KI04_ASPOZ</name>
<feature type="compositionally biased region" description="Polar residues" evidence="12">
    <location>
        <begin position="109"/>
        <end position="123"/>
    </location>
</feature>
<dbReference type="Pfam" id="PF00270">
    <property type="entry name" value="DEAD"/>
    <property type="match status" value="1"/>
</dbReference>
<dbReference type="PROSITE" id="PS51194">
    <property type="entry name" value="HELICASE_CTER"/>
    <property type="match status" value="1"/>
</dbReference>
<feature type="region of interest" description="Disordered" evidence="12">
    <location>
        <begin position="496"/>
        <end position="529"/>
    </location>
</feature>
<gene>
    <name evidence="15" type="ORF">Aory05_000368400</name>
</gene>
<feature type="region of interest" description="Disordered" evidence="12">
    <location>
        <begin position="1381"/>
        <end position="1459"/>
    </location>
</feature>
<feature type="compositionally biased region" description="Basic and acidic residues" evidence="12">
    <location>
        <begin position="1246"/>
        <end position="1262"/>
    </location>
</feature>
<feature type="region of interest" description="Disordered" evidence="12">
    <location>
        <begin position="1246"/>
        <end position="1284"/>
    </location>
</feature>
<dbReference type="SMART" id="SM00487">
    <property type="entry name" value="DEXDc"/>
    <property type="match status" value="1"/>
</dbReference>
<evidence type="ECO:0000256" key="10">
    <source>
        <dbReference type="ARBA" id="ARBA00034617"/>
    </source>
</evidence>
<dbReference type="PANTHER" id="PTHR13710">
    <property type="entry name" value="DNA HELICASE RECQ FAMILY MEMBER"/>
    <property type="match status" value="1"/>
</dbReference>
<feature type="region of interest" description="Disordered" evidence="12">
    <location>
        <begin position="170"/>
        <end position="235"/>
    </location>
</feature>
<dbReference type="NCBIfam" id="TIGR00614">
    <property type="entry name" value="recQ_fam"/>
    <property type="match status" value="1"/>
</dbReference>